<name>A4SUI9_AERS4</name>
<dbReference type="HOGENOM" id="CLU_3131459_0_0_6"/>
<dbReference type="EMBL" id="CP000646">
    <property type="protein sequence ID" value="ABO92561.1"/>
    <property type="molecule type" value="Genomic_DNA"/>
</dbReference>
<protein>
    <submittedName>
        <fullName evidence="1">Uncharacterized protein</fullName>
    </submittedName>
</protein>
<gene>
    <name evidence="1" type="ordered locus">ASA_P5G089</name>
</gene>
<sequence>MISHQGLVRTVPNLTTGQLQTQQNILSEKYEQLSDKVNAQFNQQFVANL</sequence>
<dbReference type="AlphaFoldDB" id="A4SUI9"/>
<dbReference type="KEGG" id="asa:ASA_P5G089"/>
<evidence type="ECO:0000313" key="1">
    <source>
        <dbReference type="EMBL" id="ABO92561.1"/>
    </source>
</evidence>
<reference evidence="2" key="1">
    <citation type="journal article" date="2008" name="BMC Genomics">
        <title>The genome of Aeromonas salmonicida subsp. salmonicida A449: insights into the evolution of a fish pathogen.</title>
        <authorList>
            <person name="Reith M.E."/>
            <person name="Singh R.K."/>
            <person name="Curtis B."/>
            <person name="Boyd J.M."/>
            <person name="Bouevitch A."/>
            <person name="Kimball J."/>
            <person name="Munholland J."/>
            <person name="Murphy C."/>
            <person name="Sarty D."/>
            <person name="Williams J."/>
            <person name="Nash J.H."/>
            <person name="Johnson S.C."/>
            <person name="Brown L.L."/>
        </authorList>
    </citation>
    <scope>NUCLEOTIDE SEQUENCE [LARGE SCALE GENOMIC DNA]</scope>
    <source>
        <strain evidence="2">A449</strain>
        <plasmid evidence="2">pAsa5</plasmid>
    </source>
</reference>
<evidence type="ECO:0000313" key="2">
    <source>
        <dbReference type="Proteomes" id="UP000000225"/>
    </source>
</evidence>
<organism evidence="1 2">
    <name type="scientific">Aeromonas salmonicida (strain A449)</name>
    <dbReference type="NCBI Taxonomy" id="382245"/>
    <lineage>
        <taxon>Bacteria</taxon>
        <taxon>Pseudomonadati</taxon>
        <taxon>Pseudomonadota</taxon>
        <taxon>Gammaproteobacteria</taxon>
        <taxon>Aeromonadales</taxon>
        <taxon>Aeromonadaceae</taxon>
        <taxon>Aeromonas</taxon>
    </lineage>
</organism>
<accession>A4SUI9</accession>
<dbReference type="Proteomes" id="UP000000225">
    <property type="component" value="Plasmid 5"/>
</dbReference>
<geneLocation type="plasmid" evidence="2">
    <name>pAsa5</name>
</geneLocation>
<keyword evidence="1" id="KW-0614">Plasmid</keyword>
<proteinExistence type="predicted"/>